<reference evidence="2 3" key="1">
    <citation type="submission" date="2020-07" db="EMBL/GenBank/DDBJ databases">
        <title>Comparative genomics of pyrophilous fungi reveals a link between fire events and developmental genes.</title>
        <authorList>
            <consortium name="DOE Joint Genome Institute"/>
            <person name="Steindorff A.S."/>
            <person name="Carver A."/>
            <person name="Calhoun S."/>
            <person name="Stillman K."/>
            <person name="Liu H."/>
            <person name="Lipzen A."/>
            <person name="Pangilinan J."/>
            <person name="Labutti K."/>
            <person name="Bruns T.D."/>
            <person name="Grigoriev I.V."/>
        </authorList>
    </citation>
    <scope>NUCLEOTIDE SEQUENCE [LARGE SCALE GENOMIC DNA]</scope>
    <source>
        <strain evidence="2 3">CBS 144469</strain>
    </source>
</reference>
<proteinExistence type="predicted"/>
<gene>
    <name evidence="2" type="ORF">DFP72DRAFT_286477</name>
</gene>
<feature type="region of interest" description="Disordered" evidence="1">
    <location>
        <begin position="132"/>
        <end position="163"/>
    </location>
</feature>
<sequence length="179" mass="19593">MPLASRRPSAAAKRAKWKAAGRFCQRPATNTHRHSTYPAIRGPRAAGRNAGCRCARSSVARGPPSIGYVLVFTESAMHNSPAPTVRYYSNKSCQAIEAPISTLTKNQLVILKKPTLGGSTSRVCTWVRISEGEMRSRRQPPQPSSSKATATTQTHDRSRHDDELGVELCGAWLRSGERH</sequence>
<feature type="compositionally biased region" description="Basic and acidic residues" evidence="1">
    <location>
        <begin position="154"/>
        <end position="163"/>
    </location>
</feature>
<accession>A0A8H6I0M3</accession>
<comment type="caution">
    <text evidence="2">The sequence shown here is derived from an EMBL/GenBank/DDBJ whole genome shotgun (WGS) entry which is preliminary data.</text>
</comment>
<dbReference type="AlphaFoldDB" id="A0A8H6I0M3"/>
<dbReference type="Proteomes" id="UP000521943">
    <property type="component" value="Unassembled WGS sequence"/>
</dbReference>
<protein>
    <submittedName>
        <fullName evidence="2">Uncharacterized protein</fullName>
    </submittedName>
</protein>
<evidence type="ECO:0000313" key="2">
    <source>
        <dbReference type="EMBL" id="KAF6756461.1"/>
    </source>
</evidence>
<evidence type="ECO:0000313" key="3">
    <source>
        <dbReference type="Proteomes" id="UP000521943"/>
    </source>
</evidence>
<name>A0A8H6I0M3_9AGAR</name>
<keyword evidence="3" id="KW-1185">Reference proteome</keyword>
<dbReference type="EMBL" id="JACGCI010000026">
    <property type="protein sequence ID" value="KAF6756461.1"/>
    <property type="molecule type" value="Genomic_DNA"/>
</dbReference>
<evidence type="ECO:0000256" key="1">
    <source>
        <dbReference type="SAM" id="MobiDB-lite"/>
    </source>
</evidence>
<organism evidence="2 3">
    <name type="scientific">Ephemerocybe angulata</name>
    <dbReference type="NCBI Taxonomy" id="980116"/>
    <lineage>
        <taxon>Eukaryota</taxon>
        <taxon>Fungi</taxon>
        <taxon>Dikarya</taxon>
        <taxon>Basidiomycota</taxon>
        <taxon>Agaricomycotina</taxon>
        <taxon>Agaricomycetes</taxon>
        <taxon>Agaricomycetidae</taxon>
        <taxon>Agaricales</taxon>
        <taxon>Agaricineae</taxon>
        <taxon>Psathyrellaceae</taxon>
        <taxon>Ephemerocybe</taxon>
    </lineage>
</organism>